<dbReference type="EMBL" id="JBBNAE010000006">
    <property type="protein sequence ID" value="KAK9117268.1"/>
    <property type="molecule type" value="Genomic_DNA"/>
</dbReference>
<feature type="region of interest" description="Disordered" evidence="1">
    <location>
        <begin position="87"/>
        <end position="133"/>
    </location>
</feature>
<sequence>MHLSSREKESPLHLTGIGVKEHGLLARHARRVVENRLEACTGLGGVPKCIGNLGPSQLAVHLSSFLGEHNNDHEVVDRSPKVWTVTGSEDGGGNGPGWRVSHECEWEGGDREGKREESETERGDGRRGRERVV</sequence>
<name>A0AAP0IKP8_9MAGN</name>
<evidence type="ECO:0000313" key="3">
    <source>
        <dbReference type="Proteomes" id="UP001417504"/>
    </source>
</evidence>
<organism evidence="2 3">
    <name type="scientific">Stephania japonica</name>
    <dbReference type="NCBI Taxonomy" id="461633"/>
    <lineage>
        <taxon>Eukaryota</taxon>
        <taxon>Viridiplantae</taxon>
        <taxon>Streptophyta</taxon>
        <taxon>Embryophyta</taxon>
        <taxon>Tracheophyta</taxon>
        <taxon>Spermatophyta</taxon>
        <taxon>Magnoliopsida</taxon>
        <taxon>Ranunculales</taxon>
        <taxon>Menispermaceae</taxon>
        <taxon>Menispermoideae</taxon>
        <taxon>Cissampelideae</taxon>
        <taxon>Stephania</taxon>
    </lineage>
</organism>
<feature type="compositionally biased region" description="Basic and acidic residues" evidence="1">
    <location>
        <begin position="100"/>
        <end position="133"/>
    </location>
</feature>
<reference evidence="2 3" key="1">
    <citation type="submission" date="2024-01" db="EMBL/GenBank/DDBJ databases">
        <title>Genome assemblies of Stephania.</title>
        <authorList>
            <person name="Yang L."/>
        </authorList>
    </citation>
    <scope>NUCLEOTIDE SEQUENCE [LARGE SCALE GENOMIC DNA]</scope>
    <source>
        <strain evidence="2">QJT</strain>
        <tissue evidence="2">Leaf</tissue>
    </source>
</reference>
<accession>A0AAP0IKP8</accession>
<evidence type="ECO:0000256" key="1">
    <source>
        <dbReference type="SAM" id="MobiDB-lite"/>
    </source>
</evidence>
<keyword evidence="3" id="KW-1185">Reference proteome</keyword>
<comment type="caution">
    <text evidence="2">The sequence shown here is derived from an EMBL/GenBank/DDBJ whole genome shotgun (WGS) entry which is preliminary data.</text>
</comment>
<dbReference type="AlphaFoldDB" id="A0AAP0IKP8"/>
<protein>
    <submittedName>
        <fullName evidence="2">Uncharacterized protein</fullName>
    </submittedName>
</protein>
<dbReference type="Proteomes" id="UP001417504">
    <property type="component" value="Unassembled WGS sequence"/>
</dbReference>
<evidence type="ECO:0000313" key="2">
    <source>
        <dbReference type="EMBL" id="KAK9117268.1"/>
    </source>
</evidence>
<proteinExistence type="predicted"/>
<gene>
    <name evidence="2" type="ORF">Sjap_016215</name>
</gene>